<keyword evidence="2" id="KW-1185">Reference proteome</keyword>
<dbReference type="Proteomes" id="UP000256763">
    <property type="component" value="Unassembled WGS sequence"/>
</dbReference>
<dbReference type="EMBL" id="NFZW01000013">
    <property type="protein sequence ID" value="RFA35177.1"/>
    <property type="molecule type" value="Genomic_DNA"/>
</dbReference>
<protein>
    <recommendedName>
        <fullName evidence="3">Excisionase-like domain-containing protein</fullName>
    </recommendedName>
</protein>
<evidence type="ECO:0000313" key="2">
    <source>
        <dbReference type="Proteomes" id="UP000256763"/>
    </source>
</evidence>
<name>A0A3E0WT83_9GAMM</name>
<accession>A0A3E0WT83</accession>
<sequence>MAYVDAKTWANEEFHPNSRPDLRTVRDWVKNGYVPGRIIGPRRVYINVDAWKKEQTGNDLADKVLNNQ</sequence>
<comment type="caution">
    <text evidence="1">The sequence shown here is derived from an EMBL/GenBank/DDBJ whole genome shotgun (WGS) entry which is preliminary data.</text>
</comment>
<organism evidence="1 2">
    <name type="scientific">Alkalilimnicola ehrlichii</name>
    <dbReference type="NCBI Taxonomy" id="351052"/>
    <lineage>
        <taxon>Bacteria</taxon>
        <taxon>Pseudomonadati</taxon>
        <taxon>Pseudomonadota</taxon>
        <taxon>Gammaproteobacteria</taxon>
        <taxon>Chromatiales</taxon>
        <taxon>Ectothiorhodospiraceae</taxon>
        <taxon>Alkalilimnicola</taxon>
    </lineage>
</organism>
<evidence type="ECO:0008006" key="3">
    <source>
        <dbReference type="Google" id="ProtNLM"/>
    </source>
</evidence>
<proteinExistence type="predicted"/>
<dbReference type="RefSeq" id="WP_116348047.1">
    <property type="nucleotide sequence ID" value="NZ_NFZW01000013.1"/>
</dbReference>
<reference evidence="2" key="1">
    <citation type="submission" date="2017-05" db="EMBL/GenBank/DDBJ databases">
        <authorList>
            <person name="Sharma S."/>
            <person name="Sidhu C."/>
            <person name="Pinnaka A.K."/>
        </authorList>
    </citation>
    <scope>NUCLEOTIDE SEQUENCE [LARGE SCALE GENOMIC DNA]</scope>
    <source>
        <strain evidence="2">AK93</strain>
    </source>
</reference>
<dbReference type="AlphaFoldDB" id="A0A3E0WT83"/>
<evidence type="ECO:0000313" key="1">
    <source>
        <dbReference type="EMBL" id="RFA35177.1"/>
    </source>
</evidence>
<gene>
    <name evidence="1" type="ORF">CAL65_13820</name>
</gene>